<dbReference type="InterPro" id="IPR040976">
    <property type="entry name" value="Pkinase_fungal"/>
</dbReference>
<dbReference type="SUPFAM" id="SSF56112">
    <property type="entry name" value="Protein kinase-like (PK-like)"/>
    <property type="match status" value="1"/>
</dbReference>
<accession>A0A8H6NIZ2</accession>
<evidence type="ECO:0000313" key="3">
    <source>
        <dbReference type="Proteomes" id="UP000654918"/>
    </source>
</evidence>
<evidence type="ECO:0000313" key="2">
    <source>
        <dbReference type="EMBL" id="KAF6834573.1"/>
    </source>
</evidence>
<dbReference type="PANTHER" id="PTHR38248:SF2">
    <property type="entry name" value="FUNK1 11"/>
    <property type="match status" value="1"/>
</dbReference>
<keyword evidence="3" id="KW-1185">Reference proteome</keyword>
<feature type="domain" description="Fungal-type protein kinase" evidence="1">
    <location>
        <begin position="34"/>
        <end position="106"/>
    </location>
</feature>
<proteinExistence type="predicted"/>
<reference evidence="2" key="1">
    <citation type="journal article" date="2020" name="Phytopathology">
        <title>Genome Sequence Resources of Colletotrichum truncatum, C. plurivorum, C. musicola, and C. sojae: Four Species Pathogenic to Soybean (Glycine max).</title>
        <authorList>
            <person name="Rogerio F."/>
            <person name="Boufleur T.R."/>
            <person name="Ciampi-Guillardi M."/>
            <person name="Sukno S.A."/>
            <person name="Thon M.R."/>
            <person name="Massola Junior N.S."/>
            <person name="Baroncelli R."/>
        </authorList>
    </citation>
    <scope>NUCLEOTIDE SEQUENCE</scope>
    <source>
        <strain evidence="2">LFN00145</strain>
    </source>
</reference>
<evidence type="ECO:0000259" key="1">
    <source>
        <dbReference type="Pfam" id="PF17667"/>
    </source>
</evidence>
<dbReference type="AlphaFoldDB" id="A0A8H6NIZ2"/>
<dbReference type="Pfam" id="PF17667">
    <property type="entry name" value="Pkinase_fungal"/>
    <property type="match status" value="1"/>
</dbReference>
<organism evidence="2 3">
    <name type="scientific">Colletotrichum plurivorum</name>
    <dbReference type="NCBI Taxonomy" id="2175906"/>
    <lineage>
        <taxon>Eukaryota</taxon>
        <taxon>Fungi</taxon>
        <taxon>Dikarya</taxon>
        <taxon>Ascomycota</taxon>
        <taxon>Pezizomycotina</taxon>
        <taxon>Sordariomycetes</taxon>
        <taxon>Hypocreomycetidae</taxon>
        <taxon>Glomerellales</taxon>
        <taxon>Glomerellaceae</taxon>
        <taxon>Colletotrichum</taxon>
        <taxon>Colletotrichum orchidearum species complex</taxon>
    </lineage>
</organism>
<sequence length="212" mass="23160">MTENTAARTRAAKSGFGDLVLAPSGGNVGSVLDHTVETPGADDLVDNKVLDCTVVAPLGESLHRFETVPELLQALRDAVKAHRSLYQDGEILHQDVCPGNIIIPSSPSSSTYLPDNPQTYRQDLESFFYTFLFLATCERPVAPGENQLHPPPGTVLSVDHGWPVDQVRSKTNDMDAADFDRIIAEFTPEFRRLTGLATTLRGILFPTRDGEL</sequence>
<dbReference type="EMBL" id="WIGO01000047">
    <property type="protein sequence ID" value="KAF6834573.1"/>
    <property type="molecule type" value="Genomic_DNA"/>
</dbReference>
<dbReference type="PANTHER" id="PTHR38248">
    <property type="entry name" value="FUNK1 6"/>
    <property type="match status" value="1"/>
</dbReference>
<protein>
    <recommendedName>
        <fullName evidence="1">Fungal-type protein kinase domain-containing protein</fullName>
    </recommendedName>
</protein>
<name>A0A8H6NIZ2_9PEZI</name>
<comment type="caution">
    <text evidence="2">The sequence shown here is derived from an EMBL/GenBank/DDBJ whole genome shotgun (WGS) entry which is preliminary data.</text>
</comment>
<gene>
    <name evidence="2" type="ORF">CPLU01_04858</name>
</gene>
<dbReference type="Proteomes" id="UP000654918">
    <property type="component" value="Unassembled WGS sequence"/>
</dbReference>
<dbReference type="InterPro" id="IPR011009">
    <property type="entry name" value="Kinase-like_dom_sf"/>
</dbReference>